<dbReference type="InterPro" id="IPR020056">
    <property type="entry name" value="Rbsml_bL25/Gln-tRNA_synth_N"/>
</dbReference>
<dbReference type="InterPro" id="IPR020930">
    <property type="entry name" value="Ribosomal_uL5_bac-type"/>
</dbReference>
<dbReference type="PANTHER" id="PTHR33284:SF1">
    <property type="entry name" value="RIBOSOMAL PROTEIN L25_GLN-TRNA SYNTHETASE, ANTI-CODON-BINDING DOMAIN-CONTAINING PROTEIN"/>
    <property type="match status" value="1"/>
</dbReference>
<evidence type="ECO:0000256" key="4">
    <source>
        <dbReference type="ARBA" id="ARBA00023274"/>
    </source>
</evidence>
<proteinExistence type="predicted"/>
<organism evidence="6">
    <name type="scientific">marine sediment metagenome</name>
    <dbReference type="NCBI Taxonomy" id="412755"/>
    <lineage>
        <taxon>unclassified sequences</taxon>
        <taxon>metagenomes</taxon>
        <taxon>ecological metagenomes</taxon>
    </lineage>
</organism>
<dbReference type="AlphaFoldDB" id="X0ZLC7"/>
<evidence type="ECO:0000256" key="1">
    <source>
        <dbReference type="ARBA" id="ARBA00022730"/>
    </source>
</evidence>
<dbReference type="Gene3D" id="2.40.240.10">
    <property type="entry name" value="Ribosomal Protein L25, Chain P"/>
    <property type="match status" value="1"/>
</dbReference>
<feature type="non-terminal residue" evidence="6">
    <location>
        <position position="122"/>
    </location>
</feature>
<keyword evidence="3" id="KW-0689">Ribosomal protein</keyword>
<evidence type="ECO:0000313" key="6">
    <source>
        <dbReference type="EMBL" id="GAG49061.1"/>
    </source>
</evidence>
<dbReference type="InterPro" id="IPR011035">
    <property type="entry name" value="Ribosomal_bL25/Gln-tRNA_synth"/>
</dbReference>
<keyword evidence="4" id="KW-0687">Ribonucleoprotein</keyword>
<evidence type="ECO:0000256" key="3">
    <source>
        <dbReference type="ARBA" id="ARBA00022980"/>
    </source>
</evidence>
<evidence type="ECO:0000259" key="5">
    <source>
        <dbReference type="Pfam" id="PF01386"/>
    </source>
</evidence>
<comment type="caution">
    <text evidence="6">The sequence shown here is derived from an EMBL/GenBank/DDBJ whole genome shotgun (WGS) entry which is preliminary data.</text>
</comment>
<dbReference type="InterPro" id="IPR001021">
    <property type="entry name" value="Ribosomal_bL25_long"/>
</dbReference>
<dbReference type="GO" id="GO:0003735">
    <property type="term" value="F:structural constituent of ribosome"/>
    <property type="evidence" value="ECO:0007669"/>
    <property type="project" value="InterPro"/>
</dbReference>
<gene>
    <name evidence="6" type="ORF">S01H1_77136</name>
</gene>
<dbReference type="CDD" id="cd00495">
    <property type="entry name" value="Ribosomal_L25_TL5_CTC"/>
    <property type="match status" value="1"/>
</dbReference>
<evidence type="ECO:0000256" key="2">
    <source>
        <dbReference type="ARBA" id="ARBA00022884"/>
    </source>
</evidence>
<keyword evidence="1" id="KW-0699">rRNA-binding</keyword>
<dbReference type="PANTHER" id="PTHR33284">
    <property type="entry name" value="RIBOSOMAL PROTEIN L25/GLN-TRNA SYNTHETASE, ANTI-CODON-BINDING DOMAIN-CONTAINING PROTEIN"/>
    <property type="match status" value="1"/>
</dbReference>
<dbReference type="GO" id="GO:0006412">
    <property type="term" value="P:translation"/>
    <property type="evidence" value="ECO:0007669"/>
    <property type="project" value="InterPro"/>
</dbReference>
<dbReference type="GO" id="GO:0022625">
    <property type="term" value="C:cytosolic large ribosomal subunit"/>
    <property type="evidence" value="ECO:0007669"/>
    <property type="project" value="TreeGrafter"/>
</dbReference>
<protein>
    <recommendedName>
        <fullName evidence="5">Large ribosomal subunit protein bL25 L25 domain-containing protein</fullName>
    </recommendedName>
</protein>
<sequence>MSTEEYKIEASKRDEAGKGKLRRLRTDGFIPVIYYAPDQKGAIPLKVDLKELQQALHSEALIYHMSVGGKRRNVLIKEIQYHPVTDEILHVDFQGVRMDAEVVVRVPIHAIGRPVGVKDEEG</sequence>
<dbReference type="SUPFAM" id="SSF50715">
    <property type="entry name" value="Ribosomal protein L25-like"/>
    <property type="match status" value="1"/>
</dbReference>
<keyword evidence="2" id="KW-0694">RNA-binding</keyword>
<dbReference type="NCBIfam" id="TIGR00731">
    <property type="entry name" value="bL25_bact_ctc"/>
    <property type="match status" value="1"/>
</dbReference>
<accession>X0ZLC7</accession>
<feature type="domain" description="Large ribosomal subunit protein bL25 L25" evidence="5">
    <location>
        <begin position="8"/>
        <end position="93"/>
    </location>
</feature>
<name>X0ZLC7_9ZZZZ</name>
<dbReference type="Pfam" id="PF01386">
    <property type="entry name" value="Ribosomal_L25p"/>
    <property type="match status" value="1"/>
</dbReference>
<reference evidence="6" key="1">
    <citation type="journal article" date="2014" name="Front. Microbiol.">
        <title>High frequency of phylogenetically diverse reductive dehalogenase-homologous genes in deep subseafloor sedimentary metagenomes.</title>
        <authorList>
            <person name="Kawai M."/>
            <person name="Futagami T."/>
            <person name="Toyoda A."/>
            <person name="Takaki Y."/>
            <person name="Nishi S."/>
            <person name="Hori S."/>
            <person name="Arai W."/>
            <person name="Tsubouchi T."/>
            <person name="Morono Y."/>
            <person name="Uchiyama I."/>
            <person name="Ito T."/>
            <person name="Fujiyama A."/>
            <person name="Inagaki F."/>
            <person name="Takami H."/>
        </authorList>
    </citation>
    <scope>NUCLEOTIDE SEQUENCE</scope>
    <source>
        <strain evidence="6">Expedition CK06-06</strain>
    </source>
</reference>
<dbReference type="InterPro" id="IPR029751">
    <property type="entry name" value="Ribosomal_L25_dom"/>
</dbReference>
<dbReference type="EMBL" id="BARS01051825">
    <property type="protein sequence ID" value="GAG49061.1"/>
    <property type="molecule type" value="Genomic_DNA"/>
</dbReference>
<dbReference type="GO" id="GO:0008097">
    <property type="term" value="F:5S rRNA binding"/>
    <property type="evidence" value="ECO:0007669"/>
    <property type="project" value="InterPro"/>
</dbReference>